<dbReference type="InterPro" id="IPR014729">
    <property type="entry name" value="Rossmann-like_a/b/a_fold"/>
</dbReference>
<evidence type="ECO:0000256" key="5">
    <source>
        <dbReference type="ARBA" id="ARBA00023146"/>
    </source>
</evidence>
<keyword evidence="1 6" id="KW-0436">Ligase</keyword>
<organism evidence="8 9">
    <name type="scientific">Phytohabitans kaempferiae</name>
    <dbReference type="NCBI Taxonomy" id="1620943"/>
    <lineage>
        <taxon>Bacteria</taxon>
        <taxon>Bacillati</taxon>
        <taxon>Actinomycetota</taxon>
        <taxon>Actinomycetes</taxon>
        <taxon>Micromonosporales</taxon>
        <taxon>Micromonosporaceae</taxon>
    </lineage>
</organism>
<proteinExistence type="inferred from homology"/>
<gene>
    <name evidence="8" type="ORF">ACFFIA_34710</name>
</gene>
<dbReference type="Pfam" id="PF09334">
    <property type="entry name" value="tRNA-synt_1g"/>
    <property type="match status" value="1"/>
</dbReference>
<accession>A0ABV6MDJ5</accession>
<keyword evidence="3 6" id="KW-0067">ATP-binding</keyword>
<dbReference type="PANTHER" id="PTHR43326">
    <property type="entry name" value="METHIONYL-TRNA SYNTHETASE"/>
    <property type="match status" value="1"/>
</dbReference>
<keyword evidence="4 6" id="KW-0648">Protein biosynthesis</keyword>
<keyword evidence="2 6" id="KW-0547">Nucleotide-binding</keyword>
<dbReference type="PANTHER" id="PTHR43326:SF1">
    <property type="entry name" value="METHIONINE--TRNA LIGASE, MITOCHONDRIAL"/>
    <property type="match status" value="1"/>
</dbReference>
<evidence type="ECO:0000256" key="3">
    <source>
        <dbReference type="ARBA" id="ARBA00022840"/>
    </source>
</evidence>
<evidence type="ECO:0000256" key="4">
    <source>
        <dbReference type="ARBA" id="ARBA00022917"/>
    </source>
</evidence>
<dbReference type="Gene3D" id="3.40.50.620">
    <property type="entry name" value="HUPs"/>
    <property type="match status" value="1"/>
</dbReference>
<evidence type="ECO:0000256" key="1">
    <source>
        <dbReference type="ARBA" id="ARBA00022598"/>
    </source>
</evidence>
<name>A0ABV6MDJ5_9ACTN</name>
<protein>
    <submittedName>
        <fullName evidence="8">Class I tRNA ligase family protein</fullName>
    </submittedName>
</protein>
<dbReference type="InterPro" id="IPR015413">
    <property type="entry name" value="Methionyl/Leucyl_tRNA_Synth"/>
</dbReference>
<reference evidence="8 9" key="1">
    <citation type="submission" date="2024-09" db="EMBL/GenBank/DDBJ databases">
        <authorList>
            <person name="Sun Q."/>
            <person name="Mori K."/>
        </authorList>
    </citation>
    <scope>NUCLEOTIDE SEQUENCE [LARGE SCALE GENOMIC DNA]</scope>
    <source>
        <strain evidence="8 9">TBRC 3947</strain>
    </source>
</reference>
<comment type="similarity">
    <text evidence="6">Belongs to the class-I aminoacyl-tRNA synthetase family.</text>
</comment>
<dbReference type="InterPro" id="IPR023457">
    <property type="entry name" value="Met-tRNA_synth_2"/>
</dbReference>
<dbReference type="InterPro" id="IPR033911">
    <property type="entry name" value="MetRS_core"/>
</dbReference>
<evidence type="ECO:0000313" key="9">
    <source>
        <dbReference type="Proteomes" id="UP001589867"/>
    </source>
</evidence>
<dbReference type="PRINTS" id="PR01041">
    <property type="entry name" value="TRNASYNTHMET"/>
</dbReference>
<sequence>MTAPTYYVTTTIPYVNASPHLGFALELVQADVLARHRRQRGDAVRFPSGTDDNSLKNVLAAAAEGVSTQELVDRNAGAFEALRGPLWLSFDDFIRTSRNPRHRPGVERLWRTCAASGDLYRKHYEGLYCVGCEQFYTPGELVDGRCPEHGTEPQRVAEENWFFRLSRYQDRLLGLIESGRLRIEPAARRNEVLAFVAAGLREK</sequence>
<dbReference type="Proteomes" id="UP001589867">
    <property type="component" value="Unassembled WGS sequence"/>
</dbReference>
<keyword evidence="5 6" id="KW-0030">Aminoacyl-tRNA synthetase</keyword>
<evidence type="ECO:0000259" key="7">
    <source>
        <dbReference type="Pfam" id="PF09334"/>
    </source>
</evidence>
<keyword evidence="9" id="KW-1185">Reference proteome</keyword>
<comment type="caution">
    <text evidence="8">The sequence shown here is derived from an EMBL/GenBank/DDBJ whole genome shotgun (WGS) entry which is preliminary data.</text>
</comment>
<feature type="domain" description="Methionyl/Leucyl tRNA synthetase" evidence="7">
    <location>
        <begin position="6"/>
        <end position="155"/>
    </location>
</feature>
<dbReference type="SUPFAM" id="SSF52374">
    <property type="entry name" value="Nucleotidylyl transferase"/>
    <property type="match status" value="1"/>
</dbReference>
<evidence type="ECO:0000256" key="2">
    <source>
        <dbReference type="ARBA" id="ARBA00022741"/>
    </source>
</evidence>
<dbReference type="EMBL" id="JBHLUH010000075">
    <property type="protein sequence ID" value="MFC0532785.1"/>
    <property type="molecule type" value="Genomic_DNA"/>
</dbReference>
<dbReference type="RefSeq" id="WP_377259509.1">
    <property type="nucleotide sequence ID" value="NZ_JBHLUH010000075.1"/>
</dbReference>
<evidence type="ECO:0000256" key="6">
    <source>
        <dbReference type="RuleBase" id="RU363039"/>
    </source>
</evidence>
<dbReference type="GO" id="GO:0016874">
    <property type="term" value="F:ligase activity"/>
    <property type="evidence" value="ECO:0007669"/>
    <property type="project" value="UniProtKB-KW"/>
</dbReference>
<evidence type="ECO:0000313" key="8">
    <source>
        <dbReference type="EMBL" id="MFC0532785.1"/>
    </source>
</evidence>